<sequence>MTPVRKCSSLVRSRACEAAVYKAKRNVIRVASAGTYVGGEGGASERFSTRGRVRGKETKGETSRRARERNCEGEKAQRCMRPFLRILCDRIMDARSATFCARNRSSCNDRLPRSII</sequence>
<keyword evidence="3" id="KW-1185">Reference proteome</keyword>
<comment type="caution">
    <text evidence="2">The sequence shown here is derived from an EMBL/GenBank/DDBJ whole genome shotgun (WGS) entry which is preliminary data.</text>
</comment>
<evidence type="ECO:0000313" key="3">
    <source>
        <dbReference type="Proteomes" id="UP001430953"/>
    </source>
</evidence>
<evidence type="ECO:0000256" key="1">
    <source>
        <dbReference type="SAM" id="MobiDB-lite"/>
    </source>
</evidence>
<reference evidence="2 3" key="1">
    <citation type="submission" date="2023-03" db="EMBL/GenBank/DDBJ databases">
        <title>High recombination rates correlate with genetic variation in Cardiocondyla obscurior ants.</title>
        <authorList>
            <person name="Errbii M."/>
        </authorList>
    </citation>
    <scope>NUCLEOTIDE SEQUENCE [LARGE SCALE GENOMIC DNA]</scope>
    <source>
        <strain evidence="2">Alpha-2009</strain>
        <tissue evidence="2">Whole body</tissue>
    </source>
</reference>
<proteinExistence type="predicted"/>
<name>A0AAW2H0S5_9HYME</name>
<protein>
    <submittedName>
        <fullName evidence="2">Uncharacterized protein</fullName>
    </submittedName>
</protein>
<feature type="compositionally biased region" description="Basic and acidic residues" evidence="1">
    <location>
        <begin position="54"/>
        <end position="71"/>
    </location>
</feature>
<accession>A0AAW2H0S5</accession>
<gene>
    <name evidence="2" type="ORF">PUN28_000728</name>
</gene>
<organism evidence="2 3">
    <name type="scientific">Cardiocondyla obscurior</name>
    <dbReference type="NCBI Taxonomy" id="286306"/>
    <lineage>
        <taxon>Eukaryota</taxon>
        <taxon>Metazoa</taxon>
        <taxon>Ecdysozoa</taxon>
        <taxon>Arthropoda</taxon>
        <taxon>Hexapoda</taxon>
        <taxon>Insecta</taxon>
        <taxon>Pterygota</taxon>
        <taxon>Neoptera</taxon>
        <taxon>Endopterygota</taxon>
        <taxon>Hymenoptera</taxon>
        <taxon>Apocrita</taxon>
        <taxon>Aculeata</taxon>
        <taxon>Formicoidea</taxon>
        <taxon>Formicidae</taxon>
        <taxon>Myrmicinae</taxon>
        <taxon>Cardiocondyla</taxon>
    </lineage>
</organism>
<dbReference type="AlphaFoldDB" id="A0AAW2H0S5"/>
<dbReference type="Proteomes" id="UP001430953">
    <property type="component" value="Unassembled WGS sequence"/>
</dbReference>
<evidence type="ECO:0000313" key="2">
    <source>
        <dbReference type="EMBL" id="KAL0133163.1"/>
    </source>
</evidence>
<dbReference type="EMBL" id="JADYXP020000001">
    <property type="protein sequence ID" value="KAL0133163.1"/>
    <property type="molecule type" value="Genomic_DNA"/>
</dbReference>
<feature type="region of interest" description="Disordered" evidence="1">
    <location>
        <begin position="40"/>
        <end position="71"/>
    </location>
</feature>